<dbReference type="EnsemblPlants" id="evm.model.03.1234">
    <property type="protein sequence ID" value="cds.evm.model.03.1234"/>
    <property type="gene ID" value="evm.TU.03.1234"/>
</dbReference>
<proteinExistence type="predicted"/>
<accession>A0A803P4I2</accession>
<dbReference type="Gramene" id="evm.model.03.1234">
    <property type="protein sequence ID" value="cds.evm.model.03.1234"/>
    <property type="gene ID" value="evm.TU.03.1234"/>
</dbReference>
<protein>
    <submittedName>
        <fullName evidence="1">Uncharacterized protein</fullName>
    </submittedName>
</protein>
<sequence>MEDSLYAPFPVEPTTPYGPSQLVDSFPARASSFCILDKVHSLLSSTSSAACSLRKVLSSLLSSVRKVGTCISIGITASIPYTSENEVSPVLVRGVVRLAHNTLGKIPELVADELGTIIRHDLLRGPTISIPYFMNGHGLWTVVRSIRGLGWMRHVSGIFRISVSDSLNLLRTSGNSTPTIVLSGRSLVPRNGFRILLPGPLLRPTFLPALLCILSTTCGRIFYIAGFGV</sequence>
<evidence type="ECO:0000313" key="2">
    <source>
        <dbReference type="Proteomes" id="UP000596661"/>
    </source>
</evidence>
<dbReference type="AlphaFoldDB" id="A0A803P4I2"/>
<dbReference type="EMBL" id="UZAU01000289">
    <property type="status" value="NOT_ANNOTATED_CDS"/>
    <property type="molecule type" value="Genomic_DNA"/>
</dbReference>
<evidence type="ECO:0000313" key="1">
    <source>
        <dbReference type="EnsemblPlants" id="cds.evm.model.03.1234"/>
    </source>
</evidence>
<reference evidence="1" key="1">
    <citation type="submission" date="2018-11" db="EMBL/GenBank/DDBJ databases">
        <authorList>
            <person name="Grassa J C."/>
        </authorList>
    </citation>
    <scope>NUCLEOTIDE SEQUENCE [LARGE SCALE GENOMIC DNA]</scope>
</reference>
<organism evidence="1 2">
    <name type="scientific">Cannabis sativa</name>
    <name type="common">Hemp</name>
    <name type="synonym">Marijuana</name>
    <dbReference type="NCBI Taxonomy" id="3483"/>
    <lineage>
        <taxon>Eukaryota</taxon>
        <taxon>Viridiplantae</taxon>
        <taxon>Streptophyta</taxon>
        <taxon>Embryophyta</taxon>
        <taxon>Tracheophyta</taxon>
        <taxon>Spermatophyta</taxon>
        <taxon>Magnoliopsida</taxon>
        <taxon>eudicotyledons</taxon>
        <taxon>Gunneridae</taxon>
        <taxon>Pentapetalae</taxon>
        <taxon>rosids</taxon>
        <taxon>fabids</taxon>
        <taxon>Rosales</taxon>
        <taxon>Cannabaceae</taxon>
        <taxon>Cannabis</taxon>
    </lineage>
</organism>
<name>A0A803P4I2_CANSA</name>
<dbReference type="Proteomes" id="UP000596661">
    <property type="component" value="Chromosome 3"/>
</dbReference>
<reference evidence="1" key="2">
    <citation type="submission" date="2021-03" db="UniProtKB">
        <authorList>
            <consortium name="EnsemblPlants"/>
        </authorList>
    </citation>
    <scope>IDENTIFICATION</scope>
</reference>
<keyword evidence="2" id="KW-1185">Reference proteome</keyword>